<dbReference type="Proteomes" id="UP000177310">
    <property type="component" value="Unassembled WGS sequence"/>
</dbReference>
<feature type="domain" description="Methyltransferase putative zinc binding" evidence="1">
    <location>
        <begin position="12"/>
        <end position="71"/>
    </location>
</feature>
<dbReference type="EMBL" id="MHIL01000008">
    <property type="protein sequence ID" value="OGY52165.1"/>
    <property type="molecule type" value="Genomic_DNA"/>
</dbReference>
<dbReference type="Gene3D" id="3.40.50.720">
    <property type="entry name" value="NAD(P)-binding Rossmann-like Domain"/>
    <property type="match status" value="1"/>
</dbReference>
<dbReference type="Gene3D" id="6.20.50.110">
    <property type="entry name" value="Methyltransferase, zinc-binding domain"/>
    <property type="match status" value="1"/>
</dbReference>
<name>A0A1G1YIJ8_9BACT</name>
<comment type="caution">
    <text evidence="3">The sequence shown here is derived from an EMBL/GenBank/DDBJ whole genome shotgun (WGS) entry which is preliminary data.</text>
</comment>
<sequence>MPPTDTQTINACRVCQAPTLKQFFDLGRQPLANALPQKPDEPEQTYPLSLSWCPSCSLVQLNETVSPKALFSQYVWVTGTSSTARDYAETFYQRTMAHLAKPEAKKFILEIASNDGTFLIPFRDHGHRILGVDPAKNIVEMAEKGGIPTRCAFFSELTAEEIVKTDGPADMVIARNVLPHVANTRDFIAGIGRCVGTDGVAVIEVHDASIIQNELHYDSIYHEHLCYFTVKSLERLLNDAGLSLIDLEPSPISGGSMVVYAAKGKSTETPAVQQRRDQETNQHTNEFSRWQQFAEQSFRHRDQFTQLLDQIRQDGRTVVGYGASARSSTLLNFCGIGPELLAAIADQNPWKQGRYTAGTHIPIVAPEQTLGRNPGYVVILAWNFADEIISILKTKYRYGGGVILPLPRTPRLVERI</sequence>
<dbReference type="Pfam" id="PF08421">
    <property type="entry name" value="Methyltransf_13"/>
    <property type="match status" value="1"/>
</dbReference>
<dbReference type="SUPFAM" id="SSF53335">
    <property type="entry name" value="S-adenosyl-L-methionine-dependent methyltransferases"/>
    <property type="match status" value="1"/>
</dbReference>
<dbReference type="InterPro" id="IPR013691">
    <property type="entry name" value="MeTrfase_14"/>
</dbReference>
<dbReference type="STRING" id="1797542.A3J59_03365"/>
<dbReference type="PANTHER" id="PTHR43861:SF5">
    <property type="entry name" value="BLL5978 PROTEIN"/>
    <property type="match status" value="1"/>
</dbReference>
<dbReference type="AlphaFoldDB" id="A0A1G1YIJ8"/>
<proteinExistence type="predicted"/>
<evidence type="ECO:0000259" key="1">
    <source>
        <dbReference type="Pfam" id="PF08421"/>
    </source>
</evidence>
<dbReference type="Gene3D" id="3.40.50.150">
    <property type="entry name" value="Vaccinia Virus protein VP39"/>
    <property type="match status" value="1"/>
</dbReference>
<dbReference type="PANTHER" id="PTHR43861">
    <property type="entry name" value="TRANS-ACONITATE 2-METHYLTRANSFERASE-RELATED"/>
    <property type="match status" value="1"/>
</dbReference>
<dbReference type="InterPro" id="IPR013630">
    <property type="entry name" value="Methyltransf_Zn-bd_dom_put"/>
</dbReference>
<evidence type="ECO:0008006" key="5">
    <source>
        <dbReference type="Google" id="ProtNLM"/>
    </source>
</evidence>
<evidence type="ECO:0000259" key="2">
    <source>
        <dbReference type="Pfam" id="PF08484"/>
    </source>
</evidence>
<evidence type="ECO:0000313" key="4">
    <source>
        <dbReference type="Proteomes" id="UP000177310"/>
    </source>
</evidence>
<evidence type="ECO:0000313" key="3">
    <source>
        <dbReference type="EMBL" id="OGY52165.1"/>
    </source>
</evidence>
<organism evidence="3 4">
    <name type="scientific">Candidatus Buchananbacteria bacterium RIFCSPHIGHO2_02_FULL_56_16</name>
    <dbReference type="NCBI Taxonomy" id="1797542"/>
    <lineage>
        <taxon>Bacteria</taxon>
        <taxon>Candidatus Buchananiibacteriota</taxon>
    </lineage>
</organism>
<dbReference type="Pfam" id="PF08484">
    <property type="entry name" value="Methyltransf_14"/>
    <property type="match status" value="1"/>
</dbReference>
<gene>
    <name evidence="3" type="ORF">A3J59_03365</name>
</gene>
<reference evidence="3 4" key="1">
    <citation type="journal article" date="2016" name="Nat. Commun.">
        <title>Thousands of microbial genomes shed light on interconnected biogeochemical processes in an aquifer system.</title>
        <authorList>
            <person name="Anantharaman K."/>
            <person name="Brown C.T."/>
            <person name="Hug L.A."/>
            <person name="Sharon I."/>
            <person name="Castelle C.J."/>
            <person name="Probst A.J."/>
            <person name="Thomas B.C."/>
            <person name="Singh A."/>
            <person name="Wilkins M.J."/>
            <person name="Karaoz U."/>
            <person name="Brodie E.L."/>
            <person name="Williams K.H."/>
            <person name="Hubbard S.S."/>
            <person name="Banfield J.F."/>
        </authorList>
    </citation>
    <scope>NUCLEOTIDE SEQUENCE [LARGE SCALE GENOMIC DNA]</scope>
</reference>
<feature type="domain" description="C-methyltransferase" evidence="2">
    <location>
        <begin position="251"/>
        <end position="407"/>
    </location>
</feature>
<dbReference type="InterPro" id="IPR038576">
    <property type="entry name" value="Methyltransf_Zn-bd_dom_put_sf"/>
</dbReference>
<dbReference type="InterPro" id="IPR029063">
    <property type="entry name" value="SAM-dependent_MTases_sf"/>
</dbReference>
<accession>A0A1G1YIJ8</accession>
<protein>
    <recommendedName>
        <fullName evidence="5">Methyltransferase</fullName>
    </recommendedName>
</protein>
<dbReference type="Pfam" id="PF13489">
    <property type="entry name" value="Methyltransf_23"/>
    <property type="match status" value="1"/>
</dbReference>